<dbReference type="Proteomes" id="UP000585665">
    <property type="component" value="Unassembled WGS sequence"/>
</dbReference>
<dbReference type="InterPro" id="IPR036059">
    <property type="entry name" value="TldD/PmbA_sf"/>
</dbReference>
<comment type="similarity">
    <text evidence="1">Belongs to the peptidase U62 family.</text>
</comment>
<comment type="caution">
    <text evidence="3">The sequence shown here is derived from an EMBL/GenBank/DDBJ whole genome shotgun (WGS) entry which is preliminary data.</text>
</comment>
<keyword evidence="4" id="KW-1185">Reference proteome</keyword>
<dbReference type="GO" id="GO:0006508">
    <property type="term" value="P:proteolysis"/>
    <property type="evidence" value="ECO:0007669"/>
    <property type="project" value="UniProtKB-KW"/>
</dbReference>
<keyword evidence="3" id="KW-0482">Metalloprotease</keyword>
<organism evidence="3 4">
    <name type="scientific">Ameyamaea chiangmaiensis</name>
    <dbReference type="NCBI Taxonomy" id="442969"/>
    <lineage>
        <taxon>Bacteria</taxon>
        <taxon>Pseudomonadati</taxon>
        <taxon>Pseudomonadota</taxon>
        <taxon>Alphaproteobacteria</taxon>
        <taxon>Acetobacterales</taxon>
        <taxon>Acetobacteraceae</taxon>
        <taxon>Ameyamaea</taxon>
    </lineage>
</organism>
<feature type="non-terminal residue" evidence="3">
    <location>
        <position position="117"/>
    </location>
</feature>
<dbReference type="Pfam" id="PF01523">
    <property type="entry name" value="PmbA_TldD_1st"/>
    <property type="match status" value="1"/>
</dbReference>
<dbReference type="InterPro" id="IPR002510">
    <property type="entry name" value="Metalloprtase-TldD/E_N"/>
</dbReference>
<evidence type="ECO:0000313" key="4">
    <source>
        <dbReference type="Proteomes" id="UP000585665"/>
    </source>
</evidence>
<accession>A0A850PE00</accession>
<evidence type="ECO:0000259" key="2">
    <source>
        <dbReference type="Pfam" id="PF01523"/>
    </source>
</evidence>
<dbReference type="SUPFAM" id="SSF111283">
    <property type="entry name" value="Putative modulator of DNA gyrase, PmbA/TldD"/>
    <property type="match status" value="1"/>
</dbReference>
<keyword evidence="3" id="KW-0645">Protease</keyword>
<evidence type="ECO:0000313" key="3">
    <source>
        <dbReference type="EMBL" id="NVN42238.1"/>
    </source>
</evidence>
<protein>
    <submittedName>
        <fullName evidence="3">Metalloprotease TldD</fullName>
    </submittedName>
</protein>
<gene>
    <name evidence="3" type="primary">tldD</name>
    <name evidence="3" type="ORF">HUK82_16960</name>
</gene>
<feature type="domain" description="Metalloprotease TldD/E N-terminal" evidence="2">
    <location>
        <begin position="46"/>
        <end position="101"/>
    </location>
</feature>
<keyword evidence="3" id="KW-0378">Hydrolase</keyword>
<reference evidence="3 4" key="1">
    <citation type="submission" date="2020-06" db="EMBL/GenBank/DDBJ databases">
        <title>Description of novel acetic acid bacteria.</title>
        <authorList>
            <person name="Sombolestani A."/>
        </authorList>
    </citation>
    <scope>NUCLEOTIDE SEQUENCE [LARGE SCALE GENOMIC DNA]</scope>
    <source>
        <strain evidence="3 4">LMG 27010</strain>
    </source>
</reference>
<dbReference type="InterPro" id="IPR035068">
    <property type="entry name" value="TldD/PmbA_N"/>
</dbReference>
<evidence type="ECO:0000256" key="1">
    <source>
        <dbReference type="ARBA" id="ARBA00005836"/>
    </source>
</evidence>
<dbReference type="EMBL" id="JABXXR010000345">
    <property type="protein sequence ID" value="NVN42238.1"/>
    <property type="molecule type" value="Genomic_DNA"/>
</dbReference>
<name>A0A850PE00_9PROT</name>
<dbReference type="AlphaFoldDB" id="A0A850PE00"/>
<proteinExistence type="inferred from homology"/>
<sequence>MSISPSLISPLATTDALFFDRPGALLDRDTATRLVDDALAGMDDGELFLEWRESEMIALDDGTIRSASTNTSTGFGLRAVLGEETGFAHADELSEDALRRASTAVTQVRAGRSGTAA</sequence>
<dbReference type="GO" id="GO:0008237">
    <property type="term" value="F:metallopeptidase activity"/>
    <property type="evidence" value="ECO:0007669"/>
    <property type="project" value="UniProtKB-KW"/>
</dbReference>
<dbReference type="RefSeq" id="WP_305144425.1">
    <property type="nucleotide sequence ID" value="NZ_JABXXR010000345.1"/>
</dbReference>
<dbReference type="Gene3D" id="3.30.2290.10">
    <property type="entry name" value="PmbA/TldD superfamily"/>
    <property type="match status" value="1"/>
</dbReference>